<accession>A0ABV5T402</accession>
<organism evidence="1 2">
    <name type="scientific">Microbacterium terregens</name>
    <dbReference type="NCBI Taxonomy" id="69363"/>
    <lineage>
        <taxon>Bacteria</taxon>
        <taxon>Bacillati</taxon>
        <taxon>Actinomycetota</taxon>
        <taxon>Actinomycetes</taxon>
        <taxon>Micrococcales</taxon>
        <taxon>Microbacteriaceae</taxon>
        <taxon>Microbacterium</taxon>
    </lineage>
</organism>
<protein>
    <submittedName>
        <fullName evidence="1">Uncharacterized protein</fullName>
    </submittedName>
</protein>
<reference evidence="1 2" key="1">
    <citation type="submission" date="2024-09" db="EMBL/GenBank/DDBJ databases">
        <authorList>
            <person name="Sun Q."/>
            <person name="Mori K."/>
        </authorList>
    </citation>
    <scope>NUCLEOTIDE SEQUENCE [LARGE SCALE GENOMIC DNA]</scope>
    <source>
        <strain evidence="1 2">JCM 1342</strain>
    </source>
</reference>
<dbReference type="EMBL" id="JBHMBE010000009">
    <property type="protein sequence ID" value="MFB9647337.1"/>
    <property type="molecule type" value="Genomic_DNA"/>
</dbReference>
<proteinExistence type="predicted"/>
<dbReference type="Proteomes" id="UP001589611">
    <property type="component" value="Unassembled WGS sequence"/>
</dbReference>
<comment type="caution">
    <text evidence="1">The sequence shown here is derived from an EMBL/GenBank/DDBJ whole genome shotgun (WGS) entry which is preliminary data.</text>
</comment>
<evidence type="ECO:0000313" key="2">
    <source>
        <dbReference type="Proteomes" id="UP001589611"/>
    </source>
</evidence>
<name>A0ABV5T402_9MICO</name>
<evidence type="ECO:0000313" key="1">
    <source>
        <dbReference type="EMBL" id="MFB9647337.1"/>
    </source>
</evidence>
<gene>
    <name evidence="1" type="ORF">ACFFPJ_16210</name>
</gene>
<dbReference type="RefSeq" id="WP_344713600.1">
    <property type="nucleotide sequence ID" value="NZ_BAAAWH010000001.1"/>
</dbReference>
<keyword evidence="2" id="KW-1185">Reference proteome</keyword>
<sequence>MTAISAPRTLTRATTFERALLRAASALDGFVATRLERRGRVAYRRAAETQARAARFRSSAQACGAVGLLPR</sequence>